<feature type="domain" description="Impact N-terminal" evidence="2">
    <location>
        <begin position="21"/>
        <end position="128"/>
    </location>
</feature>
<evidence type="ECO:0000313" key="4">
    <source>
        <dbReference type="Proteomes" id="UP001629059"/>
    </source>
</evidence>
<comment type="caution">
    <text evidence="3">The sequence shown here is derived from an EMBL/GenBank/DDBJ whole genome shotgun (WGS) entry which is preliminary data.</text>
</comment>
<gene>
    <name evidence="3" type="ORF">ABS768_11035</name>
</gene>
<dbReference type="RefSeq" id="WP_408075018.1">
    <property type="nucleotide sequence ID" value="NZ_JBELQB010000007.1"/>
</dbReference>
<proteinExistence type="inferred from homology"/>
<dbReference type="Proteomes" id="UP001629059">
    <property type="component" value="Unassembled WGS sequence"/>
</dbReference>
<evidence type="ECO:0000313" key="3">
    <source>
        <dbReference type="EMBL" id="MFL9838035.1"/>
    </source>
</evidence>
<dbReference type="InterPro" id="IPR001498">
    <property type="entry name" value="Impact_N"/>
</dbReference>
<sequence>MEKDTYKTLAAPSEETLFKEKNSKFFGYAFPVTSEDEVKSILENIKKQHHSARHWCYAFQLGTDEKKLYYRANDDGEPNNSAGMPIYGQIQSFDVTNVLVISVRYFGGVKLGVGGLITAYRTSAQMALEASEIIEKTIDVHYQIKFGYHNMNKVMRVIKEKNLNIVAQKMEMDCEVTISTRKKNAPMVFEAFNSLYEIEIKEV</sequence>
<dbReference type="InterPro" id="IPR020568">
    <property type="entry name" value="Ribosomal_Su5_D2-typ_SF"/>
</dbReference>
<dbReference type="InterPro" id="IPR023582">
    <property type="entry name" value="Impact"/>
</dbReference>
<dbReference type="EMBL" id="JBELQB010000007">
    <property type="protein sequence ID" value="MFL9838035.1"/>
    <property type="molecule type" value="Genomic_DNA"/>
</dbReference>
<reference evidence="3 4" key="1">
    <citation type="submission" date="2024-06" db="EMBL/GenBank/DDBJ databases">
        <authorList>
            <person name="Kaempfer P."/>
            <person name="Viver T."/>
        </authorList>
    </citation>
    <scope>NUCLEOTIDE SEQUENCE [LARGE SCALE GENOMIC DNA]</scope>
    <source>
        <strain evidence="3 4">ST-75</strain>
    </source>
</reference>
<dbReference type="PANTHER" id="PTHR16301:SF20">
    <property type="entry name" value="IMPACT FAMILY MEMBER YIGZ"/>
    <property type="match status" value="1"/>
</dbReference>
<organism evidence="3 4">
    <name type="scientific">Flavobacterium rhizophilum</name>
    <dbReference type="NCBI Taxonomy" id="3163296"/>
    <lineage>
        <taxon>Bacteria</taxon>
        <taxon>Pseudomonadati</taxon>
        <taxon>Bacteroidota</taxon>
        <taxon>Flavobacteriia</taxon>
        <taxon>Flavobacteriales</taxon>
        <taxon>Flavobacteriaceae</taxon>
        <taxon>Flavobacterium</taxon>
    </lineage>
</organism>
<dbReference type="SUPFAM" id="SSF54211">
    <property type="entry name" value="Ribosomal protein S5 domain 2-like"/>
    <property type="match status" value="1"/>
</dbReference>
<comment type="similarity">
    <text evidence="1">Belongs to the IMPACT family.</text>
</comment>
<name>A0ABW8YFN4_9FLAO</name>
<accession>A0ABW8YFN4</accession>
<evidence type="ECO:0000256" key="1">
    <source>
        <dbReference type="ARBA" id="ARBA00007665"/>
    </source>
</evidence>
<keyword evidence="4" id="KW-1185">Reference proteome</keyword>
<protein>
    <submittedName>
        <fullName evidence="3">YigZ family protein</fullName>
    </submittedName>
</protein>
<dbReference type="Pfam" id="PF01205">
    <property type="entry name" value="Impact_N"/>
    <property type="match status" value="1"/>
</dbReference>
<dbReference type="PANTHER" id="PTHR16301">
    <property type="entry name" value="IMPACT-RELATED"/>
    <property type="match status" value="1"/>
</dbReference>
<dbReference type="InterPro" id="IPR036956">
    <property type="entry name" value="Impact_N_sf"/>
</dbReference>
<evidence type="ECO:0000259" key="2">
    <source>
        <dbReference type="Pfam" id="PF01205"/>
    </source>
</evidence>
<dbReference type="Gene3D" id="3.30.230.30">
    <property type="entry name" value="Impact, N-terminal domain"/>
    <property type="match status" value="1"/>
</dbReference>